<evidence type="ECO:0000256" key="8">
    <source>
        <dbReference type="ARBA" id="ARBA00066694"/>
    </source>
</evidence>
<dbReference type="EMBL" id="LXHQ01000049">
    <property type="protein sequence ID" value="OAV22853.1"/>
    <property type="molecule type" value="Genomic_DNA"/>
</dbReference>
<comment type="cofactor">
    <cofactor evidence="1 10">
        <name>FAD</name>
        <dbReference type="ChEBI" id="CHEBI:57692"/>
    </cofactor>
</comment>
<dbReference type="SUPFAM" id="SSF56645">
    <property type="entry name" value="Acyl-CoA dehydrogenase NM domain-like"/>
    <property type="match status" value="1"/>
</dbReference>
<dbReference type="InterPro" id="IPR013786">
    <property type="entry name" value="AcylCoA_DH/ox_N"/>
</dbReference>
<dbReference type="RefSeq" id="WP_064604934.1">
    <property type="nucleotide sequence ID" value="NZ_LXHQ01000049.1"/>
</dbReference>
<dbReference type="Gene3D" id="1.10.540.10">
    <property type="entry name" value="Acyl-CoA dehydrogenase/oxidase, N-terminal domain"/>
    <property type="match status" value="1"/>
</dbReference>
<evidence type="ECO:0000256" key="4">
    <source>
        <dbReference type="ARBA" id="ARBA00022827"/>
    </source>
</evidence>
<dbReference type="FunFam" id="2.40.110.10:FF:000031">
    <property type="entry name" value="Acyl-CoA dehydrogenase, putative"/>
    <property type="match status" value="1"/>
</dbReference>
<dbReference type="Pfam" id="PF12806">
    <property type="entry name" value="Acyl-CoA_dh_C"/>
    <property type="match status" value="1"/>
</dbReference>
<evidence type="ECO:0000259" key="12">
    <source>
        <dbReference type="Pfam" id="PF02770"/>
    </source>
</evidence>
<dbReference type="InterPro" id="IPR036250">
    <property type="entry name" value="AcylCo_DH-like_C"/>
</dbReference>
<dbReference type="InterPro" id="IPR009075">
    <property type="entry name" value="AcylCo_DH/oxidase_C"/>
</dbReference>
<evidence type="ECO:0000256" key="9">
    <source>
        <dbReference type="ARBA" id="ARBA00069043"/>
    </source>
</evidence>
<dbReference type="Proteomes" id="UP000078295">
    <property type="component" value="Unassembled WGS sequence"/>
</dbReference>
<evidence type="ECO:0000256" key="3">
    <source>
        <dbReference type="ARBA" id="ARBA00022630"/>
    </source>
</evidence>
<accession>A0AB36DLE1</accession>
<dbReference type="InterPro" id="IPR052166">
    <property type="entry name" value="Diverse_Acyl-CoA_DH"/>
</dbReference>
<evidence type="ECO:0000259" key="13">
    <source>
        <dbReference type="Pfam" id="PF02771"/>
    </source>
</evidence>
<dbReference type="InterPro" id="IPR037069">
    <property type="entry name" value="AcylCoA_DH/ox_N_sf"/>
</dbReference>
<keyword evidence="3 10" id="KW-0285">Flavoprotein</keyword>
<dbReference type="Pfam" id="PF02771">
    <property type="entry name" value="Acyl-CoA_dh_N"/>
    <property type="match status" value="1"/>
</dbReference>
<dbReference type="InterPro" id="IPR009100">
    <property type="entry name" value="AcylCoA_DH/oxidase_NM_dom_sf"/>
</dbReference>
<reference evidence="15 16" key="1">
    <citation type="journal article" date="2016" name="Genome Biol. Evol.">
        <title>Comparative Genomic Analyses of the Moraxella catarrhalis Serosensitive and Seroresistant Lineages Demonstrate Their Independent Evolution.</title>
        <authorList>
            <person name="Earl J.P."/>
            <person name="de Vries S.P."/>
            <person name="Ahmed A."/>
            <person name="Powell E."/>
            <person name="Schultz M.P."/>
            <person name="Hermans P.W."/>
            <person name="Hill D.J."/>
            <person name="Zhou Z."/>
            <person name="Constantinidou C.I."/>
            <person name="Hu F.Z."/>
            <person name="Bootsma H.J."/>
            <person name="Ehrlich G.D."/>
        </authorList>
    </citation>
    <scope>NUCLEOTIDE SEQUENCE [LARGE SCALE GENOMIC DNA]</scope>
    <source>
        <strain evidence="15 16">F23</strain>
    </source>
</reference>
<dbReference type="EC" id="1.3.99.41" evidence="8"/>
<comment type="catalytic activity">
    <reaction evidence="6">
        <text>3-(methylsulfanyl)propanoyl-CoA + oxidized [electron-transfer flavoprotein] + H(+) = 3-(methylsulfanyl)acryloyl-CoA + reduced [electron-transfer flavoprotein]</text>
        <dbReference type="Rhea" id="RHEA:52612"/>
        <dbReference type="Rhea" id="RHEA-COMP:10685"/>
        <dbReference type="Rhea" id="RHEA-COMP:10686"/>
        <dbReference type="ChEBI" id="CHEBI:15378"/>
        <dbReference type="ChEBI" id="CHEBI:57692"/>
        <dbReference type="ChEBI" id="CHEBI:58307"/>
        <dbReference type="ChEBI" id="CHEBI:82815"/>
        <dbReference type="ChEBI" id="CHEBI:84994"/>
        <dbReference type="EC" id="1.3.99.41"/>
    </reaction>
    <physiologicalReaction direction="left-to-right" evidence="6">
        <dbReference type="Rhea" id="RHEA:52613"/>
    </physiologicalReaction>
</comment>
<evidence type="ECO:0000256" key="6">
    <source>
        <dbReference type="ARBA" id="ARBA00051388"/>
    </source>
</evidence>
<proteinExistence type="inferred from homology"/>
<dbReference type="InterPro" id="IPR025878">
    <property type="entry name" value="Acyl-CoA_dh-like_C_dom"/>
</dbReference>
<comment type="function">
    <text evidence="7">Involved in the assimilation of dimethylsulphoniopropionate (DMSP), an important compound in the fixation of carbon in marine phytoplankton, by mediating the conversion of 3-(methylthio)propanoyl-CoA (MMPA-CoA) to 3-(methylthio)acryloyl-CoA (MTA-CoA).</text>
</comment>
<dbReference type="SUPFAM" id="SSF47203">
    <property type="entry name" value="Acyl-CoA dehydrogenase C-terminal domain-like"/>
    <property type="match status" value="1"/>
</dbReference>
<keyword evidence="4 10" id="KW-0274">FAD</keyword>
<evidence type="ECO:0000259" key="11">
    <source>
        <dbReference type="Pfam" id="PF00441"/>
    </source>
</evidence>
<name>A0AB36DLE1_MORCA</name>
<dbReference type="InterPro" id="IPR006091">
    <property type="entry name" value="Acyl-CoA_Oxase/DH_mid-dom"/>
</dbReference>
<dbReference type="Gene3D" id="1.20.140.10">
    <property type="entry name" value="Butyryl-CoA Dehydrogenase, subunit A, domain 3"/>
    <property type="match status" value="1"/>
</dbReference>
<dbReference type="GO" id="GO:0050660">
    <property type="term" value="F:flavin adenine dinucleotide binding"/>
    <property type="evidence" value="ECO:0007669"/>
    <property type="project" value="InterPro"/>
</dbReference>
<dbReference type="PANTHER" id="PTHR42803:SF1">
    <property type="entry name" value="BROAD-SPECIFICITY LINEAR ACYL-COA DEHYDROGENASE FADE5"/>
    <property type="match status" value="1"/>
</dbReference>
<protein>
    <recommendedName>
        <fullName evidence="9">3-methylmercaptopropionyl-CoA dehydrogenase</fullName>
        <ecNumber evidence="8">1.3.99.41</ecNumber>
    </recommendedName>
</protein>
<sequence>MTLHYTAPLDEMRFTLKEVFHAPEFWTNTDRLSHVDEQTVDMILDEMAKFSTEVLLPLNQSGDEEGAKYLGEGRVATPSGFQEAFRAYADAGWIGLGGDPEYGGQGMPKMVTMLVEEMLFATNQSFTLYPILTVGATLSLLATASCEQKAQYLEKMYSGQWAGTMCLTESHSGTDLGIIKTRATPNEDGSYAITGTKIFITGGEHDLTENIIHLVLAKTPDAPAGSKGISLFIVPKFIVNDDGSLGERNGVQAGSIEHKMGIKASATCVMNFDNATGFLVGQENKGLAAMFVMMNYERVTMGLQGLGASVLAYQNAAAYAKERLQGRADDGIKYATKAADPIINFGDVRRMLLNTKVNSIATRTFAMYVAKNLDIAKFSDDDTACQNAHAKVALLTPIAKAFLTDKAFEAAVDCQQVFGGHGYIKEWGMEQIVRDVRIGQIYEGTNGIQALDLLGRKVVKDDGAAMFALLDEIDAAASDCEHHIGSATLNAAKRIRELTNDLLTKAGSDPHAINASAVDYLHATGYLCYAYMYVLIVKASAGKDGEFYAERQKLATYFTARILPKLYAHADMAQAGSSAIMAFDNEFFA</sequence>
<evidence type="ECO:0000259" key="14">
    <source>
        <dbReference type="Pfam" id="PF12806"/>
    </source>
</evidence>
<feature type="domain" description="Acyl-CoA dehydrogenase/oxidase C-terminal" evidence="11">
    <location>
        <begin position="284"/>
        <end position="452"/>
    </location>
</feature>
<gene>
    <name evidence="15" type="ORF">AO370_1863</name>
</gene>
<evidence type="ECO:0000256" key="1">
    <source>
        <dbReference type="ARBA" id="ARBA00001974"/>
    </source>
</evidence>
<organism evidence="15 16">
    <name type="scientific">Moraxella catarrhalis</name>
    <name type="common">Branhamella catarrhalis</name>
    <dbReference type="NCBI Taxonomy" id="480"/>
    <lineage>
        <taxon>Bacteria</taxon>
        <taxon>Pseudomonadati</taxon>
        <taxon>Pseudomonadota</taxon>
        <taxon>Gammaproteobacteria</taxon>
        <taxon>Moraxellales</taxon>
        <taxon>Moraxellaceae</taxon>
        <taxon>Moraxella</taxon>
    </lineage>
</organism>
<evidence type="ECO:0000256" key="10">
    <source>
        <dbReference type="RuleBase" id="RU362125"/>
    </source>
</evidence>
<dbReference type="Pfam" id="PF00441">
    <property type="entry name" value="Acyl-CoA_dh_1"/>
    <property type="match status" value="1"/>
</dbReference>
<comment type="caution">
    <text evidence="15">The sequence shown here is derived from an EMBL/GenBank/DDBJ whole genome shotgun (WGS) entry which is preliminary data.</text>
</comment>
<evidence type="ECO:0000313" key="15">
    <source>
        <dbReference type="EMBL" id="OAV22853.1"/>
    </source>
</evidence>
<keyword evidence="5 10" id="KW-0560">Oxidoreductase</keyword>
<evidence type="ECO:0000256" key="5">
    <source>
        <dbReference type="ARBA" id="ARBA00023002"/>
    </source>
</evidence>
<evidence type="ECO:0000313" key="16">
    <source>
        <dbReference type="Proteomes" id="UP000078295"/>
    </source>
</evidence>
<dbReference type="GO" id="GO:0016627">
    <property type="term" value="F:oxidoreductase activity, acting on the CH-CH group of donors"/>
    <property type="evidence" value="ECO:0007669"/>
    <property type="project" value="InterPro"/>
</dbReference>
<dbReference type="AlphaFoldDB" id="A0AB36DLE1"/>
<dbReference type="Gene3D" id="2.40.110.10">
    <property type="entry name" value="Butyryl-CoA Dehydrogenase, subunit A, domain 2"/>
    <property type="match status" value="1"/>
</dbReference>
<dbReference type="Pfam" id="PF02770">
    <property type="entry name" value="Acyl-CoA_dh_M"/>
    <property type="match status" value="1"/>
</dbReference>
<feature type="domain" description="Acyl-CoA dehydrogenase/oxidase N-terminal" evidence="13">
    <location>
        <begin position="41"/>
        <end position="160"/>
    </location>
</feature>
<evidence type="ECO:0000256" key="2">
    <source>
        <dbReference type="ARBA" id="ARBA00009347"/>
    </source>
</evidence>
<feature type="domain" description="Acetyl-CoA dehydrogenase-like C-terminal" evidence="14">
    <location>
        <begin position="470"/>
        <end position="584"/>
    </location>
</feature>
<feature type="domain" description="Acyl-CoA oxidase/dehydrogenase middle" evidence="12">
    <location>
        <begin position="165"/>
        <end position="274"/>
    </location>
</feature>
<comment type="similarity">
    <text evidence="2 10">Belongs to the acyl-CoA dehydrogenase family.</text>
</comment>
<evidence type="ECO:0000256" key="7">
    <source>
        <dbReference type="ARBA" id="ARBA00058683"/>
    </source>
</evidence>
<dbReference type="InterPro" id="IPR046373">
    <property type="entry name" value="Acyl-CoA_Oxase/DH_mid-dom_sf"/>
</dbReference>
<dbReference type="PANTHER" id="PTHR42803">
    <property type="entry name" value="ACYL-COA DEHYDROGENASE"/>
    <property type="match status" value="1"/>
</dbReference>